<dbReference type="SMART" id="SM00692">
    <property type="entry name" value="DM3"/>
    <property type="match status" value="1"/>
</dbReference>
<keyword evidence="3" id="KW-0862">Zinc</keyword>
<evidence type="ECO:0000256" key="1">
    <source>
        <dbReference type="ARBA" id="ARBA00022723"/>
    </source>
</evidence>
<dbReference type="GO" id="GO:0003677">
    <property type="term" value="F:DNA binding"/>
    <property type="evidence" value="ECO:0007669"/>
    <property type="project" value="UniProtKB-UniRule"/>
</dbReference>
<evidence type="ECO:0000256" key="3">
    <source>
        <dbReference type="ARBA" id="ARBA00022833"/>
    </source>
</evidence>
<evidence type="ECO:0000256" key="4">
    <source>
        <dbReference type="ARBA" id="ARBA00023125"/>
    </source>
</evidence>
<accession>A0AA47P7A1</accession>
<evidence type="ECO:0000313" key="9">
    <source>
        <dbReference type="Proteomes" id="UP001174136"/>
    </source>
</evidence>
<dbReference type="PANTHER" id="PTHR46927">
    <property type="entry name" value="AGAP005574-PA"/>
    <property type="match status" value="1"/>
</dbReference>
<proteinExistence type="predicted"/>
<dbReference type="SUPFAM" id="SSF57716">
    <property type="entry name" value="Glucocorticoid receptor-like (DNA-binding domain)"/>
    <property type="match status" value="1"/>
</dbReference>
<comment type="caution">
    <text evidence="8">The sequence shown here is derived from an EMBL/GenBank/DDBJ whole genome shotgun (WGS) entry which is preliminary data.</text>
</comment>
<evidence type="ECO:0000259" key="7">
    <source>
        <dbReference type="PROSITE" id="PS50950"/>
    </source>
</evidence>
<organism evidence="8 9">
    <name type="scientific">Merluccius polli</name>
    <name type="common">Benguela hake</name>
    <name type="synonym">Merluccius cadenati</name>
    <dbReference type="NCBI Taxonomy" id="89951"/>
    <lineage>
        <taxon>Eukaryota</taxon>
        <taxon>Metazoa</taxon>
        <taxon>Chordata</taxon>
        <taxon>Craniata</taxon>
        <taxon>Vertebrata</taxon>
        <taxon>Euteleostomi</taxon>
        <taxon>Actinopterygii</taxon>
        <taxon>Neopterygii</taxon>
        <taxon>Teleostei</taxon>
        <taxon>Neoteleostei</taxon>
        <taxon>Acanthomorphata</taxon>
        <taxon>Zeiogadaria</taxon>
        <taxon>Gadariae</taxon>
        <taxon>Gadiformes</taxon>
        <taxon>Gadoidei</taxon>
        <taxon>Merlucciidae</taxon>
        <taxon>Merluccius</taxon>
    </lineage>
</organism>
<evidence type="ECO:0000256" key="2">
    <source>
        <dbReference type="ARBA" id="ARBA00022771"/>
    </source>
</evidence>
<feature type="region of interest" description="Disordered" evidence="6">
    <location>
        <begin position="124"/>
        <end position="143"/>
    </location>
</feature>
<dbReference type="PANTHER" id="PTHR46927:SF2">
    <property type="entry name" value="THAP DOMAIN-CONTAINING PROTEIN 8"/>
    <property type="match status" value="1"/>
</dbReference>
<dbReference type="InterPro" id="IPR052224">
    <property type="entry name" value="THAP_domain_protein"/>
</dbReference>
<evidence type="ECO:0000313" key="8">
    <source>
        <dbReference type="EMBL" id="KAK0153741.1"/>
    </source>
</evidence>
<keyword evidence="9" id="KW-1185">Reference proteome</keyword>
<feature type="domain" description="THAP-type" evidence="7">
    <location>
        <begin position="1"/>
        <end position="81"/>
    </location>
</feature>
<dbReference type="Proteomes" id="UP001174136">
    <property type="component" value="Unassembled WGS sequence"/>
</dbReference>
<keyword evidence="4 5" id="KW-0238">DNA-binding</keyword>
<keyword evidence="2 5" id="KW-0863">Zinc-finger</keyword>
<dbReference type="Pfam" id="PF05485">
    <property type="entry name" value="THAP"/>
    <property type="match status" value="1"/>
</dbReference>
<evidence type="ECO:0000256" key="5">
    <source>
        <dbReference type="PROSITE-ProRule" id="PRU00309"/>
    </source>
</evidence>
<keyword evidence="1" id="KW-0479">Metal-binding</keyword>
<gene>
    <name evidence="8" type="primary">thap1_3</name>
    <name evidence="8" type="ORF">N1851_004462</name>
</gene>
<dbReference type="PROSITE" id="PS50950">
    <property type="entry name" value="ZF_THAP"/>
    <property type="match status" value="1"/>
</dbReference>
<name>A0AA47P7A1_MERPO</name>
<dbReference type="AlphaFoldDB" id="A0AA47P7A1"/>
<dbReference type="EMBL" id="JAOPHQ010000635">
    <property type="protein sequence ID" value="KAK0153741.1"/>
    <property type="molecule type" value="Genomic_DNA"/>
</dbReference>
<sequence length="143" mass="15448">MPSCSASNCSSRSGGKGPKVSLFRFPLSDGERLRRWVAGVRRQDWRPTAGASLCALHFAEDCFLQAAGKRSLTPDAVPTIFTHSSTLAKTTCHAIKPSLHDANHSDFRRTHAITCSNTYNQNANANATSKATGSEPEGDQQRS</sequence>
<protein>
    <submittedName>
        <fullName evidence="8">THAP domain-containing protein 1</fullName>
    </submittedName>
</protein>
<reference evidence="8" key="1">
    <citation type="journal article" date="2023" name="Front. Mar. Sci.">
        <title>A new Merluccius polli reference genome to investigate the effects of global change in West African waters.</title>
        <authorList>
            <person name="Mateo J.L."/>
            <person name="Blanco-Fernandez C."/>
            <person name="Garcia-Vazquez E."/>
            <person name="Machado-Schiaffino G."/>
        </authorList>
    </citation>
    <scope>NUCLEOTIDE SEQUENCE</scope>
    <source>
        <strain evidence="8">C29</strain>
        <tissue evidence="8">Fin</tissue>
    </source>
</reference>
<dbReference type="GO" id="GO:0008270">
    <property type="term" value="F:zinc ion binding"/>
    <property type="evidence" value="ECO:0007669"/>
    <property type="project" value="UniProtKB-KW"/>
</dbReference>
<dbReference type="SMART" id="SM00980">
    <property type="entry name" value="THAP"/>
    <property type="match status" value="1"/>
</dbReference>
<dbReference type="InterPro" id="IPR006612">
    <property type="entry name" value="THAP_Znf"/>
</dbReference>
<evidence type="ECO:0000256" key="6">
    <source>
        <dbReference type="SAM" id="MobiDB-lite"/>
    </source>
</evidence>